<dbReference type="GO" id="GO:0046076">
    <property type="term" value="P:dTTP catabolic process"/>
    <property type="evidence" value="ECO:0007669"/>
    <property type="project" value="TreeGrafter"/>
</dbReference>
<dbReference type="PANTHER" id="PTHR30522:SF0">
    <property type="entry name" value="NUCLEOSIDE TRIPHOSPHATE PYROPHOSPHOHYDROLASE"/>
    <property type="match status" value="1"/>
</dbReference>
<dbReference type="GO" id="GO:0046047">
    <property type="term" value="P:TTP catabolic process"/>
    <property type="evidence" value="ECO:0007669"/>
    <property type="project" value="TreeGrafter"/>
</dbReference>
<dbReference type="GO" id="GO:0006203">
    <property type="term" value="P:dGTP catabolic process"/>
    <property type="evidence" value="ECO:0007669"/>
    <property type="project" value="TreeGrafter"/>
</dbReference>
<dbReference type="AlphaFoldDB" id="A0A917E4V1"/>
<dbReference type="CDD" id="cd11528">
    <property type="entry name" value="NTP-PPase_MazG_Nterm"/>
    <property type="match status" value="1"/>
</dbReference>
<evidence type="ECO:0000313" key="3">
    <source>
        <dbReference type="Proteomes" id="UP000635071"/>
    </source>
</evidence>
<feature type="domain" description="NTP pyrophosphohydrolase MazG-like" evidence="1">
    <location>
        <begin position="44"/>
        <end position="117"/>
    </location>
</feature>
<dbReference type="GO" id="GO:0047429">
    <property type="term" value="F:nucleoside triphosphate diphosphatase activity"/>
    <property type="evidence" value="ECO:0007669"/>
    <property type="project" value="TreeGrafter"/>
</dbReference>
<accession>A0A917E4V1</accession>
<name>A0A917E4V1_9SPHN</name>
<dbReference type="GO" id="GO:0046052">
    <property type="term" value="P:UTP catabolic process"/>
    <property type="evidence" value="ECO:0007669"/>
    <property type="project" value="TreeGrafter"/>
</dbReference>
<dbReference type="InterPro" id="IPR048015">
    <property type="entry name" value="NTP-PPase_MazG-like_N"/>
</dbReference>
<dbReference type="InterPro" id="IPR004518">
    <property type="entry name" value="MazG-like_dom"/>
</dbReference>
<dbReference type="GO" id="GO:0046081">
    <property type="term" value="P:dUTP catabolic process"/>
    <property type="evidence" value="ECO:0007669"/>
    <property type="project" value="TreeGrafter"/>
</dbReference>
<sequence length="237" mass="26389">MSDDIAAVLRQTLSMAPAPTLSRLAAIMARLRDPVDGCPWDRAQSFATIAPYTIEEAYEVAEAIAVGDMGELKGELGDLLLQVVFHSRIAEEAGHFALDDVVAAICDKMERRHPHIFGQGVIVFAFNLFSIEQLHRTGRHNRRDGVLVHELRMAVTAQQHREVIEPGDDALQFDAVDEKHCHRGLGLADRVQENILQVVCFVGHVRTTFRSFIVGLPRDHLVARRRRPHLPGATIEG</sequence>
<dbReference type="GO" id="GO:0006950">
    <property type="term" value="P:response to stress"/>
    <property type="evidence" value="ECO:0007669"/>
    <property type="project" value="UniProtKB-ARBA"/>
</dbReference>
<reference evidence="2" key="2">
    <citation type="submission" date="2020-09" db="EMBL/GenBank/DDBJ databases">
        <authorList>
            <person name="Sun Q."/>
            <person name="Zhou Y."/>
        </authorList>
    </citation>
    <scope>NUCLEOTIDE SEQUENCE</scope>
    <source>
        <strain evidence="2">CGMCC 1.15519</strain>
    </source>
</reference>
<organism evidence="2 3">
    <name type="scientific">Sandarakinorhabdus glacialis</name>
    <dbReference type="NCBI Taxonomy" id="1614636"/>
    <lineage>
        <taxon>Bacteria</taxon>
        <taxon>Pseudomonadati</taxon>
        <taxon>Pseudomonadota</taxon>
        <taxon>Alphaproteobacteria</taxon>
        <taxon>Sphingomonadales</taxon>
        <taxon>Sphingosinicellaceae</taxon>
        <taxon>Sandarakinorhabdus</taxon>
    </lineage>
</organism>
<dbReference type="EMBL" id="BMJM01000002">
    <property type="protein sequence ID" value="GGE04561.1"/>
    <property type="molecule type" value="Genomic_DNA"/>
</dbReference>
<dbReference type="Pfam" id="PF03819">
    <property type="entry name" value="MazG"/>
    <property type="match status" value="1"/>
</dbReference>
<dbReference type="SUPFAM" id="SSF101386">
    <property type="entry name" value="all-alpha NTP pyrophosphatases"/>
    <property type="match status" value="1"/>
</dbReference>
<dbReference type="FunFam" id="1.10.287.1080:FF:000001">
    <property type="entry name" value="Nucleoside triphosphate pyrophosphohydrolase"/>
    <property type="match status" value="1"/>
</dbReference>
<dbReference type="InterPro" id="IPR011551">
    <property type="entry name" value="NTP_PyrPHydrolase_MazG"/>
</dbReference>
<dbReference type="GO" id="GO:0046061">
    <property type="term" value="P:dATP catabolic process"/>
    <property type="evidence" value="ECO:0007669"/>
    <property type="project" value="TreeGrafter"/>
</dbReference>
<dbReference type="PANTHER" id="PTHR30522">
    <property type="entry name" value="NUCLEOSIDE TRIPHOSPHATE PYROPHOSPHOHYDROLASE"/>
    <property type="match status" value="1"/>
</dbReference>
<reference evidence="2" key="1">
    <citation type="journal article" date="2014" name="Int. J. Syst. Evol. Microbiol.">
        <title>Complete genome sequence of Corynebacterium casei LMG S-19264T (=DSM 44701T), isolated from a smear-ripened cheese.</title>
        <authorList>
            <consortium name="US DOE Joint Genome Institute (JGI-PGF)"/>
            <person name="Walter F."/>
            <person name="Albersmeier A."/>
            <person name="Kalinowski J."/>
            <person name="Ruckert C."/>
        </authorList>
    </citation>
    <scope>NUCLEOTIDE SEQUENCE</scope>
    <source>
        <strain evidence="2">CGMCC 1.15519</strain>
    </source>
</reference>
<protein>
    <recommendedName>
        <fullName evidence="1">NTP pyrophosphohydrolase MazG-like domain-containing protein</fullName>
    </recommendedName>
</protein>
<dbReference type="Gene3D" id="1.10.287.1080">
    <property type="entry name" value="MazG-like"/>
    <property type="match status" value="1"/>
</dbReference>
<dbReference type="Proteomes" id="UP000635071">
    <property type="component" value="Unassembled WGS sequence"/>
</dbReference>
<comment type="caution">
    <text evidence="2">The sequence shown here is derived from an EMBL/GenBank/DDBJ whole genome shotgun (WGS) entry which is preliminary data.</text>
</comment>
<proteinExistence type="predicted"/>
<evidence type="ECO:0000259" key="1">
    <source>
        <dbReference type="Pfam" id="PF03819"/>
    </source>
</evidence>
<evidence type="ECO:0000313" key="2">
    <source>
        <dbReference type="EMBL" id="GGE04561.1"/>
    </source>
</evidence>
<gene>
    <name evidence="2" type="ORF">GCM10011529_08660</name>
</gene>
<keyword evidence="3" id="KW-1185">Reference proteome</keyword>